<dbReference type="PROSITE" id="PS50011">
    <property type="entry name" value="PROTEIN_KINASE_DOM"/>
    <property type="match status" value="1"/>
</dbReference>
<evidence type="ECO:0000259" key="2">
    <source>
        <dbReference type="PROSITE" id="PS50011"/>
    </source>
</evidence>
<feature type="region of interest" description="Disordered" evidence="1">
    <location>
        <begin position="83"/>
        <end position="117"/>
    </location>
</feature>
<dbReference type="GO" id="GO:0004672">
    <property type="term" value="F:protein kinase activity"/>
    <property type="evidence" value="ECO:0007669"/>
    <property type="project" value="InterPro"/>
</dbReference>
<dbReference type="AlphaFoldDB" id="A0A9K3KV66"/>
<proteinExistence type="predicted"/>
<name>A0A9K3KV66_9STRA</name>
<feature type="domain" description="Protein kinase" evidence="2">
    <location>
        <begin position="50"/>
        <end position="407"/>
    </location>
</feature>
<dbReference type="GO" id="GO:0005737">
    <property type="term" value="C:cytoplasm"/>
    <property type="evidence" value="ECO:0007669"/>
    <property type="project" value="TreeGrafter"/>
</dbReference>
<organism evidence="3 4">
    <name type="scientific">Nitzschia inconspicua</name>
    <dbReference type="NCBI Taxonomy" id="303405"/>
    <lineage>
        <taxon>Eukaryota</taxon>
        <taxon>Sar</taxon>
        <taxon>Stramenopiles</taxon>
        <taxon>Ochrophyta</taxon>
        <taxon>Bacillariophyta</taxon>
        <taxon>Bacillariophyceae</taxon>
        <taxon>Bacillariophycidae</taxon>
        <taxon>Bacillariales</taxon>
        <taxon>Bacillariaceae</taxon>
        <taxon>Nitzschia</taxon>
    </lineage>
</organism>
<keyword evidence="4" id="KW-1185">Reference proteome</keyword>
<reference evidence="3" key="2">
    <citation type="submission" date="2021-04" db="EMBL/GenBank/DDBJ databases">
        <authorList>
            <person name="Podell S."/>
        </authorList>
    </citation>
    <scope>NUCLEOTIDE SEQUENCE</scope>
    <source>
        <strain evidence="3">Hildebrandi</strain>
    </source>
</reference>
<evidence type="ECO:0000313" key="3">
    <source>
        <dbReference type="EMBL" id="KAG7349944.1"/>
    </source>
</evidence>
<feature type="compositionally biased region" description="Low complexity" evidence="1">
    <location>
        <begin position="466"/>
        <end position="475"/>
    </location>
</feature>
<protein>
    <submittedName>
        <fullName evidence="3">Protein kinase domain containing protein</fullName>
    </submittedName>
</protein>
<sequence>MVVVALSIEEKAKKVWDEAEETLKQVDSAHIFSVANQSCREFPIFDAKEITCGPLMGKGGFSNVFEISDITLLDKKEESLQNVKDSPRFKGKQPQSLAFETPTKATTDDARKDDHDEDHYDIDTAREIMSKRCMRFGSARYAMKRLRPDLNELEFARGALDLAIEIKYMSVLMHPNIVKMRGYSNTPRLSLDTFIVMDRLYGTLDERMQTWIQTNAMYKGCCGMTKDSVATQDLLKERLLVAYDLSVALAHMHSLRLLYRDIKPENIGFDIRGDVKVFDFGLVKSLDARYKAKMGAYGYHLTPCTGSIPYMAPEIALKEPYDKEADVFSFCMLLWEIMSMEVLFPDYSIRDYFVRVCKENQRPTIPSNSNNPSWPAVIKAIVKEGWDRNPQKRPDMKRVGTMIRGLLQDMSCGDETIVDRSAHMMDKSRRSFHNTFSEGNGNGSGHSMGDSSSGRKKLTRRRGSSAMATPATTTMKPDGKPSTTKTGGSISVQASDVRRESLHLNLDLSELEDVLPS</sequence>
<feature type="region of interest" description="Disordered" evidence="1">
    <location>
        <begin position="432"/>
        <end position="496"/>
    </location>
</feature>
<dbReference type="Pfam" id="PF00069">
    <property type="entry name" value="Pkinase"/>
    <property type="match status" value="1"/>
</dbReference>
<feature type="compositionally biased region" description="Basic and acidic residues" evidence="1">
    <location>
        <begin position="106"/>
        <end position="117"/>
    </location>
</feature>
<dbReference type="PANTHER" id="PTHR23257">
    <property type="entry name" value="SERINE-THREONINE PROTEIN KINASE"/>
    <property type="match status" value="1"/>
</dbReference>
<dbReference type="InterPro" id="IPR050167">
    <property type="entry name" value="Ser_Thr_protein_kinase"/>
</dbReference>
<keyword evidence="3" id="KW-0808">Transferase</keyword>
<dbReference type="GO" id="GO:0007165">
    <property type="term" value="P:signal transduction"/>
    <property type="evidence" value="ECO:0007669"/>
    <property type="project" value="TreeGrafter"/>
</dbReference>
<reference evidence="3" key="1">
    <citation type="journal article" date="2021" name="Sci. Rep.">
        <title>Diploid genomic architecture of Nitzschia inconspicua, an elite biomass production diatom.</title>
        <authorList>
            <person name="Oliver A."/>
            <person name="Podell S."/>
            <person name="Pinowska A."/>
            <person name="Traller J.C."/>
            <person name="Smith S.R."/>
            <person name="McClure R."/>
            <person name="Beliaev A."/>
            <person name="Bohutskyi P."/>
            <person name="Hill E.A."/>
            <person name="Rabines A."/>
            <person name="Zheng H."/>
            <person name="Allen L.Z."/>
            <person name="Kuo A."/>
            <person name="Grigoriev I.V."/>
            <person name="Allen A.E."/>
            <person name="Hazlebeck D."/>
            <person name="Allen E.E."/>
        </authorList>
    </citation>
    <scope>NUCLEOTIDE SEQUENCE</scope>
    <source>
        <strain evidence="3">Hildebrandi</strain>
    </source>
</reference>
<feature type="compositionally biased region" description="Polar residues" evidence="1">
    <location>
        <begin position="481"/>
        <end position="494"/>
    </location>
</feature>
<gene>
    <name evidence="3" type="ORF">IV203_012541</name>
</gene>
<dbReference type="InterPro" id="IPR000719">
    <property type="entry name" value="Prot_kinase_dom"/>
</dbReference>
<feature type="compositionally biased region" description="Basic residues" evidence="1">
    <location>
        <begin position="454"/>
        <end position="463"/>
    </location>
</feature>
<evidence type="ECO:0000313" key="4">
    <source>
        <dbReference type="Proteomes" id="UP000693970"/>
    </source>
</evidence>
<dbReference type="PANTHER" id="PTHR23257:SF958">
    <property type="entry name" value="SERINE_THREONINE-PROTEIN KINASE WNK4"/>
    <property type="match status" value="1"/>
</dbReference>
<comment type="caution">
    <text evidence="3">The sequence shown here is derived from an EMBL/GenBank/DDBJ whole genome shotgun (WGS) entry which is preliminary data.</text>
</comment>
<keyword evidence="3" id="KW-0418">Kinase</keyword>
<dbReference type="OrthoDB" id="42502at2759"/>
<dbReference type="EMBL" id="JAGRRH010000019">
    <property type="protein sequence ID" value="KAG7349944.1"/>
    <property type="molecule type" value="Genomic_DNA"/>
</dbReference>
<dbReference type="Proteomes" id="UP000693970">
    <property type="component" value="Unassembled WGS sequence"/>
</dbReference>
<dbReference type="SMART" id="SM00220">
    <property type="entry name" value="S_TKc"/>
    <property type="match status" value="1"/>
</dbReference>
<accession>A0A9K3KV66</accession>
<dbReference type="GO" id="GO:0005524">
    <property type="term" value="F:ATP binding"/>
    <property type="evidence" value="ECO:0007669"/>
    <property type="project" value="InterPro"/>
</dbReference>
<evidence type="ECO:0000256" key="1">
    <source>
        <dbReference type="SAM" id="MobiDB-lite"/>
    </source>
</evidence>